<dbReference type="FunFam" id="1.10.150.250:FF:000004">
    <property type="entry name" value="Succinate dehydrogenase assembly factor 2, mitochondrial"/>
    <property type="match status" value="1"/>
</dbReference>
<comment type="similarity">
    <text evidence="1">Belongs to the SdhE FAD assembly factor family.</text>
</comment>
<organism evidence="4 6">
    <name type="scientific">Commensalibacter communis</name>
    <dbReference type="NCBI Taxonomy" id="2972786"/>
    <lineage>
        <taxon>Bacteria</taxon>
        <taxon>Pseudomonadati</taxon>
        <taxon>Pseudomonadota</taxon>
        <taxon>Alphaproteobacteria</taxon>
        <taxon>Acetobacterales</taxon>
        <taxon>Acetobacteraceae</taxon>
    </lineage>
</organism>
<dbReference type="Gene3D" id="1.10.150.250">
    <property type="entry name" value="Flavinator of succinate dehydrogenase"/>
    <property type="match status" value="1"/>
</dbReference>
<dbReference type="InterPro" id="IPR036714">
    <property type="entry name" value="SDH_sf"/>
</dbReference>
<dbReference type="Pfam" id="PF03937">
    <property type="entry name" value="Sdh5"/>
    <property type="match status" value="1"/>
</dbReference>
<dbReference type="Proteomes" id="UP001154259">
    <property type="component" value="Unassembled WGS sequence"/>
</dbReference>
<dbReference type="InterPro" id="IPR005631">
    <property type="entry name" value="SDH"/>
</dbReference>
<dbReference type="SUPFAM" id="SSF109910">
    <property type="entry name" value="YgfY-like"/>
    <property type="match status" value="1"/>
</dbReference>
<evidence type="ECO:0000256" key="1">
    <source>
        <dbReference type="ARBA" id="ARBA00008571"/>
    </source>
</evidence>
<evidence type="ECO:0000256" key="2">
    <source>
        <dbReference type="ARBA" id="ARBA00019418"/>
    </source>
</evidence>
<comment type="caution">
    <text evidence="4">The sequence shown here is derived from an EMBL/GenBank/DDBJ whole genome shotgun (WGS) entry which is preliminary data.</text>
</comment>
<evidence type="ECO:0000313" key="5">
    <source>
        <dbReference type="EMBL" id="CAI3933912.1"/>
    </source>
</evidence>
<gene>
    <name evidence="5" type="ORF">R53529_LOCUS693</name>
    <name evidence="4" type="ORF">R53530_LOCUS408</name>
</gene>
<dbReference type="GO" id="GO:0006099">
    <property type="term" value="P:tricarboxylic acid cycle"/>
    <property type="evidence" value="ECO:0007669"/>
    <property type="project" value="TreeGrafter"/>
</dbReference>
<dbReference type="EMBL" id="CAMXCM010000001">
    <property type="protein sequence ID" value="CAI3927091.1"/>
    <property type="molecule type" value="Genomic_DNA"/>
</dbReference>
<proteinExistence type="inferred from homology"/>
<protein>
    <recommendedName>
        <fullName evidence="2">FAD assembly factor SdhE</fullName>
    </recommendedName>
</protein>
<keyword evidence="3" id="KW-0143">Chaperone</keyword>
<dbReference type="PANTHER" id="PTHR12469">
    <property type="entry name" value="PROTEIN EMI5 HOMOLOG, MITOCHONDRIAL"/>
    <property type="match status" value="1"/>
</dbReference>
<reference evidence="4" key="1">
    <citation type="submission" date="2022-10" db="EMBL/GenBank/DDBJ databases">
        <authorList>
            <person name="Botero Cardona J."/>
        </authorList>
    </citation>
    <scope>NUCLEOTIDE SEQUENCE</scope>
    <source>
        <strain evidence="4">LMG 31819</strain>
        <strain evidence="5">R-53529</strain>
    </source>
</reference>
<dbReference type="AlphaFoldDB" id="A0A9W4X618"/>
<accession>A0A9W4X618</accession>
<dbReference type="RefSeq" id="WP_271789129.1">
    <property type="nucleotide sequence ID" value="NZ_CAMXCJ010000001.1"/>
</dbReference>
<sequence>MDQKETMTDLEIRKRRLIYQGNYRGSYEADLLIGRFVKQHIAVMDERELNELEHIMSLDDTDLTLWLTGAKEIPSELLSIPMFHKMREFAKIIHSKL</sequence>
<keyword evidence="7" id="KW-1185">Reference proteome</keyword>
<name>A0A9W4X618_9PROT</name>
<dbReference type="Proteomes" id="UP001154255">
    <property type="component" value="Unassembled WGS sequence"/>
</dbReference>
<evidence type="ECO:0000256" key="3">
    <source>
        <dbReference type="ARBA" id="ARBA00023186"/>
    </source>
</evidence>
<dbReference type="EMBL" id="CAMXCS010000001">
    <property type="protein sequence ID" value="CAI3933912.1"/>
    <property type="molecule type" value="Genomic_DNA"/>
</dbReference>
<evidence type="ECO:0000313" key="4">
    <source>
        <dbReference type="EMBL" id="CAI3927091.1"/>
    </source>
</evidence>
<evidence type="ECO:0000313" key="6">
    <source>
        <dbReference type="Proteomes" id="UP001154255"/>
    </source>
</evidence>
<evidence type="ECO:0000313" key="7">
    <source>
        <dbReference type="Proteomes" id="UP001154259"/>
    </source>
</evidence>
<dbReference type="PANTHER" id="PTHR12469:SF2">
    <property type="entry name" value="SUCCINATE DEHYDROGENASE ASSEMBLY FACTOR 2, MITOCHONDRIAL"/>
    <property type="match status" value="1"/>
</dbReference>